<dbReference type="InterPro" id="IPR001633">
    <property type="entry name" value="EAL_dom"/>
</dbReference>
<dbReference type="HOGENOM" id="CLU_000445_70_50_5"/>
<dbReference type="PANTHER" id="PTHR44757">
    <property type="entry name" value="DIGUANYLATE CYCLASE DGCP"/>
    <property type="match status" value="1"/>
</dbReference>
<dbReference type="Pfam" id="PF00990">
    <property type="entry name" value="GGDEF"/>
    <property type="match status" value="1"/>
</dbReference>
<dbReference type="NCBIfam" id="TIGR00254">
    <property type="entry name" value="GGDEF"/>
    <property type="match status" value="1"/>
</dbReference>
<dbReference type="Gene3D" id="3.20.20.450">
    <property type="entry name" value="EAL domain"/>
    <property type="match status" value="1"/>
</dbReference>
<keyword evidence="1" id="KW-0472">Membrane</keyword>
<dbReference type="InterPro" id="IPR043128">
    <property type="entry name" value="Rev_trsase/Diguanyl_cyclase"/>
</dbReference>
<proteinExistence type="predicted"/>
<feature type="domain" description="GGDEF" evidence="3">
    <location>
        <begin position="141"/>
        <end position="275"/>
    </location>
</feature>
<dbReference type="PROSITE" id="PS50883">
    <property type="entry name" value="EAL"/>
    <property type="match status" value="1"/>
</dbReference>
<keyword evidence="1" id="KW-1133">Transmembrane helix</keyword>
<name>A9D2H4_HOEPD</name>
<dbReference type="Gene3D" id="3.30.70.270">
    <property type="match status" value="1"/>
</dbReference>
<keyword evidence="1" id="KW-0812">Transmembrane</keyword>
<dbReference type="CDD" id="cd01949">
    <property type="entry name" value="GGDEF"/>
    <property type="match status" value="1"/>
</dbReference>
<dbReference type="InterPro" id="IPR035919">
    <property type="entry name" value="EAL_sf"/>
</dbReference>
<dbReference type="SMART" id="SM00052">
    <property type="entry name" value="EAL"/>
    <property type="match status" value="1"/>
</dbReference>
<keyword evidence="5" id="KW-1185">Reference proteome</keyword>
<dbReference type="eggNOG" id="COG5001">
    <property type="taxonomic scope" value="Bacteria"/>
</dbReference>
<dbReference type="Proteomes" id="UP000004291">
    <property type="component" value="Chromosome"/>
</dbReference>
<dbReference type="PROSITE" id="PS50887">
    <property type="entry name" value="GGDEF"/>
    <property type="match status" value="1"/>
</dbReference>
<dbReference type="InterPro" id="IPR000160">
    <property type="entry name" value="GGDEF_dom"/>
</dbReference>
<dbReference type="SMART" id="SM00267">
    <property type="entry name" value="GGDEF"/>
    <property type="match status" value="1"/>
</dbReference>
<dbReference type="AlphaFoldDB" id="A9D2H4"/>
<comment type="caution">
    <text evidence="4">The sequence shown here is derived from an EMBL/GenBank/DDBJ whole genome shotgun (WGS) entry which is preliminary data.</text>
</comment>
<dbReference type="InterPro" id="IPR052155">
    <property type="entry name" value="Biofilm_reg_signaling"/>
</dbReference>
<dbReference type="CDD" id="cd01948">
    <property type="entry name" value="EAL"/>
    <property type="match status" value="1"/>
</dbReference>
<dbReference type="SUPFAM" id="SSF141868">
    <property type="entry name" value="EAL domain-like"/>
    <property type="match status" value="1"/>
</dbReference>
<sequence length="544" mass="59048">MTSRHLLSAAEISEASRSGMDTRSLKKRGHFGGASELVFGFLILVLIGSFMAADQLLGVPISGAKDIVHPDWLALAAIGGAGAILYLGLAVLALRNQVAKLKKKHKKVVAQFERDALTGALNRERFVTATKSVLEVRGRKRFAALFLVDIDHFKQVNDTHGHPIGDRVLCFFAQQLEASFPDGWVGRLGGDEFAVFVEHSDPITEAFAQKRCSEFVERLAQGLDIGTQRLMVSASVGIAMAPRHGKTWGALVANADMALYASKKNGRAQSTMYAEAMLTDVRNEKTLMRELRAAILLKHLRVAYQPIVGVNGDLVAYEALLRWHHSLRGVITPDVFIPIAERAGLISDVGCYVVRQVCEDLEKLPKVSVNVNISANQVAAPDLVDRLLGILSETGVDPCRIVLEVTESASLICSADNAKRLSALQAHGFRIALDDFGMGYSEFNQLRMLPFDIIKIDKSFVNSLGNDVVTDVFVSAVVEISRRSGKSVIAEGIETEEDRLRALAAGCDCLQGFYFGKPEFLEDSGIKLLSKATAGEEPSAGAVT</sequence>
<evidence type="ECO:0000313" key="4">
    <source>
        <dbReference type="EMBL" id="EDQ34206.2"/>
    </source>
</evidence>
<accession>A9D2H4</accession>
<protein>
    <submittedName>
        <fullName evidence="4">Diguanylate cyclase (GGDEF) domain protein</fullName>
    </submittedName>
</protein>
<evidence type="ECO:0000313" key="5">
    <source>
        <dbReference type="Proteomes" id="UP000004291"/>
    </source>
</evidence>
<reference evidence="4 5" key="1">
    <citation type="submission" date="2007-10" db="EMBL/GenBank/DDBJ databases">
        <authorList>
            <person name="Wagner-Dobler I."/>
            <person name="Ferriera S."/>
            <person name="Johnson J."/>
            <person name="Kravitz S."/>
            <person name="Beeson K."/>
            <person name="Sutton G."/>
            <person name="Rogers Y.-H."/>
            <person name="Friedman R."/>
            <person name="Frazier M."/>
            <person name="Venter J.C."/>
        </authorList>
    </citation>
    <scope>NUCLEOTIDE SEQUENCE [LARGE SCALE GENOMIC DNA]</scope>
    <source>
        <strain evidence="4 5">DFL-43</strain>
    </source>
</reference>
<dbReference type="PANTHER" id="PTHR44757:SF2">
    <property type="entry name" value="BIOFILM ARCHITECTURE MAINTENANCE PROTEIN MBAA"/>
    <property type="match status" value="1"/>
</dbReference>
<dbReference type="STRING" id="411684.HPDFL43_14452"/>
<reference evidence="4 5" key="2">
    <citation type="submission" date="2012-06" db="EMBL/GenBank/DDBJ databases">
        <authorList>
            <person name="Fiebig A."/>
        </authorList>
    </citation>
    <scope>NUCLEOTIDE SEQUENCE [LARGE SCALE GENOMIC DNA]</scope>
    <source>
        <strain evidence="4 5">DFL-43</strain>
    </source>
</reference>
<feature type="domain" description="EAL" evidence="2">
    <location>
        <begin position="284"/>
        <end position="532"/>
    </location>
</feature>
<evidence type="ECO:0000259" key="2">
    <source>
        <dbReference type="PROSITE" id="PS50883"/>
    </source>
</evidence>
<dbReference type="Pfam" id="PF00563">
    <property type="entry name" value="EAL"/>
    <property type="match status" value="1"/>
</dbReference>
<dbReference type="SUPFAM" id="SSF55073">
    <property type="entry name" value="Nucleotide cyclase"/>
    <property type="match status" value="1"/>
</dbReference>
<dbReference type="InterPro" id="IPR029787">
    <property type="entry name" value="Nucleotide_cyclase"/>
</dbReference>
<feature type="transmembrane region" description="Helical" evidence="1">
    <location>
        <begin position="31"/>
        <end position="52"/>
    </location>
</feature>
<dbReference type="EMBL" id="ABIA03000004">
    <property type="protein sequence ID" value="EDQ34206.2"/>
    <property type="molecule type" value="Genomic_DNA"/>
</dbReference>
<gene>
    <name evidence="4" type="ORF">HPDFL43_14452</name>
</gene>
<evidence type="ECO:0000256" key="1">
    <source>
        <dbReference type="SAM" id="Phobius"/>
    </source>
</evidence>
<dbReference type="RefSeq" id="WP_210165607.1">
    <property type="nucleotide sequence ID" value="NZ_CM002917.1"/>
</dbReference>
<feature type="transmembrane region" description="Helical" evidence="1">
    <location>
        <begin position="72"/>
        <end position="94"/>
    </location>
</feature>
<organism evidence="4 5">
    <name type="scientific">Hoeflea phototrophica (strain DSM 17068 / NCIMB 14078 / DFL-43)</name>
    <dbReference type="NCBI Taxonomy" id="411684"/>
    <lineage>
        <taxon>Bacteria</taxon>
        <taxon>Pseudomonadati</taxon>
        <taxon>Pseudomonadota</taxon>
        <taxon>Alphaproteobacteria</taxon>
        <taxon>Hyphomicrobiales</taxon>
        <taxon>Rhizobiaceae</taxon>
        <taxon>Hoeflea</taxon>
    </lineage>
</organism>
<evidence type="ECO:0000259" key="3">
    <source>
        <dbReference type="PROSITE" id="PS50887"/>
    </source>
</evidence>